<dbReference type="Proteomes" id="UP000193642">
    <property type="component" value="Unassembled WGS sequence"/>
</dbReference>
<sequence>MSSSSSKSKQQQEMEDAMETPESTAGQVEAAIQFGGQAQERLADQDFFNKFDDDCDDEKF</sequence>
<accession>A0A1Y2CYL1</accession>
<evidence type="ECO:0000256" key="1">
    <source>
        <dbReference type="SAM" id="MobiDB-lite"/>
    </source>
</evidence>
<proteinExistence type="predicted"/>
<comment type="caution">
    <text evidence="2">The sequence shown here is derived from an EMBL/GenBank/DDBJ whole genome shotgun (WGS) entry which is preliminary data.</text>
</comment>
<dbReference type="AlphaFoldDB" id="A0A1Y2CYL1"/>
<protein>
    <submittedName>
        <fullName evidence="2">Uncharacterized protein</fullName>
    </submittedName>
</protein>
<organism evidence="2 3">
    <name type="scientific">Rhizoclosmatium globosum</name>
    <dbReference type="NCBI Taxonomy" id="329046"/>
    <lineage>
        <taxon>Eukaryota</taxon>
        <taxon>Fungi</taxon>
        <taxon>Fungi incertae sedis</taxon>
        <taxon>Chytridiomycota</taxon>
        <taxon>Chytridiomycota incertae sedis</taxon>
        <taxon>Chytridiomycetes</taxon>
        <taxon>Chytridiales</taxon>
        <taxon>Chytriomycetaceae</taxon>
        <taxon>Rhizoclosmatium</taxon>
    </lineage>
</organism>
<evidence type="ECO:0000313" key="3">
    <source>
        <dbReference type="Proteomes" id="UP000193642"/>
    </source>
</evidence>
<gene>
    <name evidence="2" type="ORF">BCR33DRAFT_712483</name>
</gene>
<feature type="compositionally biased region" description="Low complexity" evidence="1">
    <location>
        <begin position="1"/>
        <end position="11"/>
    </location>
</feature>
<dbReference type="EMBL" id="MCGO01000005">
    <property type="protein sequence ID" value="ORY51425.1"/>
    <property type="molecule type" value="Genomic_DNA"/>
</dbReference>
<keyword evidence="3" id="KW-1185">Reference proteome</keyword>
<feature type="region of interest" description="Disordered" evidence="1">
    <location>
        <begin position="1"/>
        <end position="39"/>
    </location>
</feature>
<name>A0A1Y2CYL1_9FUNG</name>
<evidence type="ECO:0000313" key="2">
    <source>
        <dbReference type="EMBL" id="ORY51425.1"/>
    </source>
</evidence>
<reference evidence="2 3" key="1">
    <citation type="submission" date="2016-07" db="EMBL/GenBank/DDBJ databases">
        <title>Pervasive Adenine N6-methylation of Active Genes in Fungi.</title>
        <authorList>
            <consortium name="DOE Joint Genome Institute"/>
            <person name="Mondo S.J."/>
            <person name="Dannebaum R.O."/>
            <person name="Kuo R.C."/>
            <person name="Labutti K."/>
            <person name="Haridas S."/>
            <person name="Kuo A."/>
            <person name="Salamov A."/>
            <person name="Ahrendt S.R."/>
            <person name="Lipzen A."/>
            <person name="Sullivan W."/>
            <person name="Andreopoulos W.B."/>
            <person name="Clum A."/>
            <person name="Lindquist E."/>
            <person name="Daum C."/>
            <person name="Ramamoorthy G.K."/>
            <person name="Gryganskyi A."/>
            <person name="Culley D."/>
            <person name="Magnuson J.K."/>
            <person name="James T.Y."/>
            <person name="O'Malley M.A."/>
            <person name="Stajich J.E."/>
            <person name="Spatafora J.W."/>
            <person name="Visel A."/>
            <person name="Grigoriev I.V."/>
        </authorList>
    </citation>
    <scope>NUCLEOTIDE SEQUENCE [LARGE SCALE GENOMIC DNA]</scope>
    <source>
        <strain evidence="2 3">JEL800</strain>
    </source>
</reference>